<proteinExistence type="predicted"/>
<name>A0A210Q355_MIZYE</name>
<feature type="region of interest" description="Disordered" evidence="1">
    <location>
        <begin position="15"/>
        <end position="139"/>
    </location>
</feature>
<feature type="transmembrane region" description="Helical" evidence="2">
    <location>
        <begin position="190"/>
        <end position="211"/>
    </location>
</feature>
<keyword evidence="2" id="KW-0812">Transmembrane</keyword>
<dbReference type="EMBL" id="NEDP02005152">
    <property type="protein sequence ID" value="OWF43188.1"/>
    <property type="molecule type" value="Genomic_DNA"/>
</dbReference>
<dbReference type="OrthoDB" id="49335at2759"/>
<accession>A0A210Q355</accession>
<keyword evidence="2" id="KW-0472">Membrane</keyword>
<comment type="caution">
    <text evidence="3">The sequence shown here is derived from an EMBL/GenBank/DDBJ whole genome shotgun (WGS) entry which is preliminary data.</text>
</comment>
<reference evidence="3 4" key="1">
    <citation type="journal article" date="2017" name="Nat. Ecol. Evol.">
        <title>Scallop genome provides insights into evolution of bilaterian karyotype and development.</title>
        <authorList>
            <person name="Wang S."/>
            <person name="Zhang J."/>
            <person name="Jiao W."/>
            <person name="Li J."/>
            <person name="Xun X."/>
            <person name="Sun Y."/>
            <person name="Guo X."/>
            <person name="Huan P."/>
            <person name="Dong B."/>
            <person name="Zhang L."/>
            <person name="Hu X."/>
            <person name="Sun X."/>
            <person name="Wang J."/>
            <person name="Zhao C."/>
            <person name="Wang Y."/>
            <person name="Wang D."/>
            <person name="Huang X."/>
            <person name="Wang R."/>
            <person name="Lv J."/>
            <person name="Li Y."/>
            <person name="Zhang Z."/>
            <person name="Liu B."/>
            <person name="Lu W."/>
            <person name="Hui Y."/>
            <person name="Liang J."/>
            <person name="Zhou Z."/>
            <person name="Hou R."/>
            <person name="Li X."/>
            <person name="Liu Y."/>
            <person name="Li H."/>
            <person name="Ning X."/>
            <person name="Lin Y."/>
            <person name="Zhao L."/>
            <person name="Xing Q."/>
            <person name="Dou J."/>
            <person name="Li Y."/>
            <person name="Mao J."/>
            <person name="Guo H."/>
            <person name="Dou H."/>
            <person name="Li T."/>
            <person name="Mu C."/>
            <person name="Jiang W."/>
            <person name="Fu Q."/>
            <person name="Fu X."/>
            <person name="Miao Y."/>
            <person name="Liu J."/>
            <person name="Yu Q."/>
            <person name="Li R."/>
            <person name="Liao H."/>
            <person name="Li X."/>
            <person name="Kong Y."/>
            <person name="Jiang Z."/>
            <person name="Chourrout D."/>
            <person name="Li R."/>
            <person name="Bao Z."/>
        </authorList>
    </citation>
    <scope>NUCLEOTIDE SEQUENCE [LARGE SCALE GENOMIC DNA]</scope>
    <source>
        <strain evidence="3 4">PY_sf001</strain>
    </source>
</reference>
<sequence>MDVVCFSFDCTFNDDGSSNCKQSTTPTSTVKSTSSRPSSQKPSVVTSQKPSIVTSQKPSVVTSQKPSIVTSQKPSIVTSQKPSIVTSQKPSVVTSQKPSVVTTSVPKLSPGKPSSTPISTGRPTSSHQSSQKPIVTTTSKSSISTVTLTHIVTTPMVVTTTANSSRLSDPPLPHKVTSHPPINSAGGKSIYIPCLVVGCVVVFLFVSIGMIRRHRNRRRRSDDRQPLNSEAECDLTFEDPPFQFNVQTSFVQPLTGHGDPRFSIDDNSDKEDNDAKRLGFHYLSSNDSDDLETSPQIDCDEVVFDASTVLQKQRKHGGNNSGVV</sequence>
<gene>
    <name evidence="3" type="ORF">KP79_PYT12045</name>
</gene>
<keyword evidence="4" id="KW-1185">Reference proteome</keyword>
<evidence type="ECO:0000313" key="4">
    <source>
        <dbReference type="Proteomes" id="UP000242188"/>
    </source>
</evidence>
<evidence type="ECO:0000256" key="1">
    <source>
        <dbReference type="SAM" id="MobiDB-lite"/>
    </source>
</evidence>
<keyword evidence="2" id="KW-1133">Transmembrane helix</keyword>
<protein>
    <submittedName>
        <fullName evidence="3">Uncharacterized protein</fullName>
    </submittedName>
</protein>
<evidence type="ECO:0000313" key="3">
    <source>
        <dbReference type="EMBL" id="OWF43188.1"/>
    </source>
</evidence>
<feature type="compositionally biased region" description="Low complexity" evidence="1">
    <location>
        <begin position="21"/>
        <end position="45"/>
    </location>
</feature>
<dbReference type="AlphaFoldDB" id="A0A210Q355"/>
<dbReference type="Proteomes" id="UP000242188">
    <property type="component" value="Unassembled WGS sequence"/>
</dbReference>
<organism evidence="3 4">
    <name type="scientific">Mizuhopecten yessoensis</name>
    <name type="common">Japanese scallop</name>
    <name type="synonym">Patinopecten yessoensis</name>
    <dbReference type="NCBI Taxonomy" id="6573"/>
    <lineage>
        <taxon>Eukaryota</taxon>
        <taxon>Metazoa</taxon>
        <taxon>Spiralia</taxon>
        <taxon>Lophotrochozoa</taxon>
        <taxon>Mollusca</taxon>
        <taxon>Bivalvia</taxon>
        <taxon>Autobranchia</taxon>
        <taxon>Pteriomorphia</taxon>
        <taxon>Pectinida</taxon>
        <taxon>Pectinoidea</taxon>
        <taxon>Pectinidae</taxon>
        <taxon>Mizuhopecten</taxon>
    </lineage>
</organism>
<evidence type="ECO:0000256" key="2">
    <source>
        <dbReference type="SAM" id="Phobius"/>
    </source>
</evidence>
<feature type="compositionally biased region" description="Polar residues" evidence="1">
    <location>
        <begin position="46"/>
        <end position="133"/>
    </location>
</feature>